<name>A0AC58LEE3_CASCN</name>
<evidence type="ECO:0000313" key="1">
    <source>
        <dbReference type="Proteomes" id="UP001732720"/>
    </source>
</evidence>
<proteinExistence type="predicted"/>
<gene>
    <name evidence="2" type="primary">Znf597</name>
</gene>
<dbReference type="RefSeq" id="XP_073915519.1">
    <property type="nucleotide sequence ID" value="XM_074059418.1"/>
</dbReference>
<accession>A0AC58LEE3</accession>
<evidence type="ECO:0000313" key="2">
    <source>
        <dbReference type="RefSeq" id="XP_073915519.1"/>
    </source>
</evidence>
<dbReference type="Proteomes" id="UP001732720">
    <property type="component" value="Chromosome 17"/>
</dbReference>
<keyword evidence="1" id="KW-1185">Reference proteome</keyword>
<reference evidence="2" key="1">
    <citation type="submission" date="2025-08" db="UniProtKB">
        <authorList>
            <consortium name="RefSeq"/>
        </authorList>
    </citation>
    <scope>IDENTIFICATION</scope>
</reference>
<protein>
    <submittedName>
        <fullName evidence="2">Zinc finger protein 597 isoform X2</fullName>
    </submittedName>
</protein>
<organism evidence="1 2">
    <name type="scientific">Castor canadensis</name>
    <name type="common">American beaver</name>
    <dbReference type="NCBI Taxonomy" id="51338"/>
    <lineage>
        <taxon>Eukaryota</taxon>
        <taxon>Metazoa</taxon>
        <taxon>Chordata</taxon>
        <taxon>Craniata</taxon>
        <taxon>Vertebrata</taxon>
        <taxon>Euteleostomi</taxon>
        <taxon>Mammalia</taxon>
        <taxon>Eutheria</taxon>
        <taxon>Euarchontoglires</taxon>
        <taxon>Glires</taxon>
        <taxon>Rodentia</taxon>
        <taxon>Castorimorpha</taxon>
        <taxon>Castoridae</taxon>
        <taxon>Castor</taxon>
    </lineage>
</organism>
<sequence>MASTRPTPDAQGPTLFEDLAVYFSQEECVSLQPDPQERSEDGALIGRKVSLPGIRYKVPALFWESSNRRPPTSQSWLHSSSPRPGTSGCTGSDCPAWCGSRRPEPGQER</sequence>